<keyword evidence="3 8" id="KW-0732">Signal</keyword>
<proteinExistence type="predicted"/>
<keyword evidence="11" id="KW-1185">Reference proteome</keyword>
<keyword evidence="2" id="KW-0964">Secreted</keyword>
<dbReference type="Pfam" id="PF18884">
    <property type="entry name" value="TSP3_bac"/>
    <property type="match status" value="4"/>
</dbReference>
<gene>
    <name evidence="10" type="ORF">ACFSQJ_16250</name>
</gene>
<evidence type="ECO:0000256" key="2">
    <source>
        <dbReference type="ARBA" id="ARBA00022525"/>
    </source>
</evidence>
<dbReference type="InterPro" id="IPR059100">
    <property type="entry name" value="TSP3_bac"/>
</dbReference>
<dbReference type="Gene3D" id="2.60.40.2030">
    <property type="match status" value="6"/>
</dbReference>
<dbReference type="Pfam" id="PF19081">
    <property type="entry name" value="Ig_7"/>
    <property type="match status" value="1"/>
</dbReference>
<evidence type="ECO:0000256" key="7">
    <source>
        <dbReference type="SAM" id="MobiDB-lite"/>
    </source>
</evidence>
<dbReference type="Pfam" id="PF01345">
    <property type="entry name" value="DUF11"/>
    <property type="match status" value="1"/>
</dbReference>
<reference evidence="11" key="1">
    <citation type="journal article" date="2019" name="Int. J. Syst. Evol. Microbiol.">
        <title>The Global Catalogue of Microorganisms (GCM) 10K type strain sequencing project: providing services to taxonomists for standard genome sequencing and annotation.</title>
        <authorList>
            <consortium name="The Broad Institute Genomics Platform"/>
            <consortium name="The Broad Institute Genome Sequencing Center for Infectious Disease"/>
            <person name="Wu L."/>
            <person name="Ma J."/>
        </authorList>
    </citation>
    <scope>NUCLEOTIDE SEQUENCE [LARGE SCALE GENOMIC DNA]</scope>
    <source>
        <strain evidence="11">KCTC 52368</strain>
    </source>
</reference>
<accession>A0ABW5MZ41</accession>
<dbReference type="InterPro" id="IPR038081">
    <property type="entry name" value="CalX-like_sf"/>
</dbReference>
<evidence type="ECO:0000256" key="5">
    <source>
        <dbReference type="ARBA" id="ARBA00022837"/>
    </source>
</evidence>
<dbReference type="Proteomes" id="UP001597526">
    <property type="component" value="Unassembled WGS sequence"/>
</dbReference>
<dbReference type="PANTHER" id="PTHR11878:SF65">
    <property type="entry name" value="NA_CA-EXCHANGE PROTEIN, ISOFORM G"/>
    <property type="match status" value="1"/>
</dbReference>
<evidence type="ECO:0000256" key="1">
    <source>
        <dbReference type="ARBA" id="ARBA00004613"/>
    </source>
</evidence>
<keyword evidence="4" id="KW-0677">Repeat</keyword>
<feature type="signal peptide" evidence="8">
    <location>
        <begin position="1"/>
        <end position="22"/>
    </location>
</feature>
<dbReference type="SMART" id="SM00237">
    <property type="entry name" value="Calx_beta"/>
    <property type="match status" value="2"/>
</dbReference>
<dbReference type="Pfam" id="PF13585">
    <property type="entry name" value="CHU_C"/>
    <property type="match status" value="1"/>
</dbReference>
<dbReference type="PANTHER" id="PTHR11878">
    <property type="entry name" value="SODIUM/CALCIUM EXCHANGER"/>
    <property type="match status" value="1"/>
</dbReference>
<dbReference type="SUPFAM" id="SSF141072">
    <property type="entry name" value="CalX-like"/>
    <property type="match status" value="6"/>
</dbReference>
<dbReference type="InterPro" id="IPR026341">
    <property type="entry name" value="T9SS_type_B"/>
</dbReference>
<keyword evidence="5" id="KW-0106">Calcium</keyword>
<dbReference type="NCBIfam" id="TIGR04131">
    <property type="entry name" value="Bac_Flav_CTERM"/>
    <property type="match status" value="1"/>
</dbReference>
<comment type="caution">
    <text evidence="10">The sequence shown here is derived from an EMBL/GenBank/DDBJ whole genome shotgun (WGS) entry which is preliminary data.</text>
</comment>
<feature type="compositionally biased region" description="Acidic residues" evidence="7">
    <location>
        <begin position="1344"/>
        <end position="1357"/>
    </location>
</feature>
<evidence type="ECO:0000256" key="4">
    <source>
        <dbReference type="ARBA" id="ARBA00022737"/>
    </source>
</evidence>
<evidence type="ECO:0000313" key="10">
    <source>
        <dbReference type="EMBL" id="MFD2588490.1"/>
    </source>
</evidence>
<feature type="region of interest" description="Disordered" evidence="7">
    <location>
        <begin position="1289"/>
        <end position="1369"/>
    </location>
</feature>
<feature type="domain" description="Calx-beta" evidence="9">
    <location>
        <begin position="244"/>
        <end position="345"/>
    </location>
</feature>
<feature type="domain" description="Calx-beta" evidence="9">
    <location>
        <begin position="474"/>
        <end position="577"/>
    </location>
</feature>
<keyword evidence="6" id="KW-0813">Transport</keyword>
<dbReference type="InterPro" id="IPR003644">
    <property type="entry name" value="Calx_beta"/>
</dbReference>
<name>A0ABW5MZ41_9FLAO</name>
<dbReference type="Pfam" id="PF03160">
    <property type="entry name" value="Calx-beta"/>
    <property type="match status" value="6"/>
</dbReference>
<evidence type="ECO:0000313" key="11">
    <source>
        <dbReference type="Proteomes" id="UP001597526"/>
    </source>
</evidence>
<evidence type="ECO:0000256" key="6">
    <source>
        <dbReference type="ARBA" id="ARBA00023065"/>
    </source>
</evidence>
<protein>
    <submittedName>
        <fullName evidence="10">Calx-beta domain-containing protein</fullName>
    </submittedName>
</protein>
<dbReference type="InterPro" id="IPR051171">
    <property type="entry name" value="CaCA"/>
</dbReference>
<dbReference type="EMBL" id="JBHULB010000079">
    <property type="protein sequence ID" value="MFD2588490.1"/>
    <property type="molecule type" value="Genomic_DNA"/>
</dbReference>
<evidence type="ECO:0000259" key="9">
    <source>
        <dbReference type="SMART" id="SM00237"/>
    </source>
</evidence>
<feature type="compositionally biased region" description="Acidic residues" evidence="7">
    <location>
        <begin position="1309"/>
        <end position="1318"/>
    </location>
</feature>
<feature type="chain" id="PRO_5045104678" evidence="8">
    <location>
        <begin position="23"/>
        <end position="1624"/>
    </location>
</feature>
<keyword evidence="6" id="KW-0406">Ion transport</keyword>
<dbReference type="InterPro" id="IPR001434">
    <property type="entry name" value="OmcB-like_DUF11"/>
</dbReference>
<sequence>MTNFIKLLCFACLLLFCNGLIAQATISVEVLDGDVQEQGSNPGSFRIFETTGLTAGVDVTVNYTITGTAASTDDYTALSGSAIILTGSNDVIVDVNGIVDDPFIEGNETITITLNSVSPLVPINGAANTATITIVDNDSAGIDINTTTGTTTEGGGTTDFIFTLRSQPIADVTIPIEQYDNTETSGPANLVITPAEWDTGVTLTITGIDDAIVDGNVVDDIRTGNPSSADPNYNSLGNNDVPDLEVTNLDDDQQISIGNRIAFEGDVGTTTFVFTVSVDGGGNADGDIDFDYNTVDVTATAGDDYVAVSGASGTINDGENSTTISITVLDDTVVEPNEDFRVIISNAVNANITDDIGLGRILNNDGDTIGIDNVNQAEGNTGTTDFIFTISLDGAGTAANAIAFDVATETTSTTATPGVDYVAIIGGSGSIAAGASSTTVTISVTGDSDEEANETFRVRITNATNATISDAVGVGTITNDDNTISLDSGVTLDEGDSGSTAFVFTLNRTGNLTNTSTVDYTVAGSGTSLTGGSDFVGGVSPSGTVPFAANEASTTVTIEVNGDTDFEPDETFTIALSNPSAGSSIGTASAVGTITNDDSPTVSIVNTSNGSENGAGAVTNGILTISQTNATTTDTDIVFNITGTAAAGVDYTAFGNTATITAGDFSTDVTIPVLEDAIVEGNETVTITLTGITSGDVVLDPIPVNRTATNTILDDDRAEVTIADISFPEDGGPGSINISLDNAVVGGFRVEVSTADGTATTANNDYAAITNQALNFSGTANEIRTVTFAPQADGTIEGDENLTISMANLTGTTLSVDISDTATITILDDDACAAGNTAPALDAAEETAFCDTFNKDLDDYTISTPPVNAVLRWSETNTDLANSATHLSSSVINTAGTYFGFFFDEVNNCASPALQITISASTTPSPGTPANAAACSIPANGISVIDLDDQLTDADAGGWSLVSAPAGSSTTINAGNEVNFAGQPDGTYTFRYTTTGAIAPCADQISEVTITVSQCILPCNAGSIAPTLDTSQPIDFCDSINVDLNDYVTNTAPAGSTLTWSTNSDPLQESAHRSSVVNAPGTYYGFFYDDTNNCASPTLEIPLTINITPTIDSSVGGVRCEEGTLTLTASSNQTGASLNWYNVPTGGAILGTGSTFVTPNITATTSFFVEATSNGCTSARTEVIATINNQPSAGTPTSTTACNASGNGGDTTVDLDFTLSGQDAGNWTFSSGPAGATPVIGTDNIVDFIGLPVGDYIFTYTTNTAAAPCTNVSIDVTVTVLECDFDADSDGLSDNEEGVLGTDPNNPDTDGDGVEDGQEVNTDGTDPLDDCSSVGGTPLGTSDCDNDGLTTDEETDLGTDPNNADTDGDGLTDGEEVLIVDDASTVAVPESATDPLDPCDPFLTPDCNPEPIDLLIEKIVDNDRPLIGDNITFTISVTNLTMDRVIDITVSDVLQTGFLYVSDATSSGEYDEVTGVWTIDELLAEEIVNLEITVTVVASGLLENTAILTSSFPLDNVNVDNNEATVTVQPVVSPCSDCGTICNIFSPNQDGTNDFLILNCAGTYPNNSLQIFDRYGNNVFEAASYDSTWDGTYKNGELPKGTYFYILDLGDGSEVTKGWIQIIR</sequence>
<evidence type="ECO:0000256" key="3">
    <source>
        <dbReference type="ARBA" id="ARBA00022729"/>
    </source>
</evidence>
<dbReference type="InterPro" id="IPR044023">
    <property type="entry name" value="Ig_7"/>
</dbReference>
<dbReference type="InterPro" id="IPR013783">
    <property type="entry name" value="Ig-like_fold"/>
</dbReference>
<organism evidence="10 11">
    <name type="scientific">Croceitalea marina</name>
    <dbReference type="NCBI Taxonomy" id="1775166"/>
    <lineage>
        <taxon>Bacteria</taxon>
        <taxon>Pseudomonadati</taxon>
        <taxon>Bacteroidota</taxon>
        <taxon>Flavobacteriia</taxon>
        <taxon>Flavobacteriales</taxon>
        <taxon>Flavobacteriaceae</taxon>
        <taxon>Croceitalea</taxon>
    </lineage>
</organism>
<dbReference type="Gene3D" id="2.60.40.10">
    <property type="entry name" value="Immunoglobulins"/>
    <property type="match status" value="1"/>
</dbReference>
<evidence type="ECO:0000256" key="8">
    <source>
        <dbReference type="SAM" id="SignalP"/>
    </source>
</evidence>
<comment type="subcellular location">
    <subcellularLocation>
        <location evidence="1">Secreted</location>
    </subcellularLocation>
</comment>